<reference evidence="2 3" key="1">
    <citation type="journal article" date="2018" name="MBio">
        <title>Insights into the evolution of host association through the isolation and characterization of a novel human periodontal pathobiont, Desulfobulbus oralis.</title>
        <authorList>
            <person name="Cross K.L."/>
            <person name="Chirania P."/>
            <person name="Xiong W."/>
            <person name="Beall C.J."/>
            <person name="Elkins J.G."/>
            <person name="Giannone R.J."/>
            <person name="Griffen A.L."/>
            <person name="Guss A.M."/>
            <person name="Hettich R.L."/>
            <person name="Joshi S.S."/>
            <person name="Mokrzan E.M."/>
            <person name="Martin R.K."/>
            <person name="Zhulin I.B."/>
            <person name="Leys E.J."/>
            <person name="Podar M."/>
        </authorList>
    </citation>
    <scope>NUCLEOTIDE SEQUENCE [LARGE SCALE GENOMIC DNA]</scope>
    <source>
        <strain evidence="2 3">ORNL</strain>
    </source>
</reference>
<protein>
    <submittedName>
        <fullName evidence="2">Uncharacterized protein</fullName>
    </submittedName>
</protein>
<evidence type="ECO:0000256" key="1">
    <source>
        <dbReference type="SAM" id="Phobius"/>
    </source>
</evidence>
<sequence length="73" mass="8439">MSEYKFSFLRSLLTVGMNLMLLASLFVAMYRASLTPENFNITFFKTVFSLIAVILTLFLGGRRLLNRYRPPEP</sequence>
<name>A0A2L1GQR3_9BACT</name>
<dbReference type="EMBL" id="CP021255">
    <property type="protein sequence ID" value="AVD72023.1"/>
    <property type="molecule type" value="Genomic_DNA"/>
</dbReference>
<gene>
    <name evidence="2" type="ORF">CAY53_11515</name>
</gene>
<evidence type="ECO:0000313" key="3">
    <source>
        <dbReference type="Proteomes" id="UP000239867"/>
    </source>
</evidence>
<keyword evidence="1" id="KW-0812">Transmembrane</keyword>
<proteinExistence type="predicted"/>
<dbReference type="KEGG" id="deo:CAY53_11515"/>
<keyword evidence="3" id="KW-1185">Reference proteome</keyword>
<organism evidence="2 3">
    <name type="scientific">Desulfobulbus oralis</name>
    <dbReference type="NCBI Taxonomy" id="1986146"/>
    <lineage>
        <taxon>Bacteria</taxon>
        <taxon>Pseudomonadati</taxon>
        <taxon>Thermodesulfobacteriota</taxon>
        <taxon>Desulfobulbia</taxon>
        <taxon>Desulfobulbales</taxon>
        <taxon>Desulfobulbaceae</taxon>
        <taxon>Desulfobulbus</taxon>
    </lineage>
</organism>
<keyword evidence="1" id="KW-1133">Transmembrane helix</keyword>
<accession>A0A2L1GQR3</accession>
<dbReference type="RefSeq" id="WP_104937228.1">
    <property type="nucleotide sequence ID" value="NZ_CP021255.1"/>
</dbReference>
<feature type="transmembrane region" description="Helical" evidence="1">
    <location>
        <begin position="39"/>
        <end position="59"/>
    </location>
</feature>
<feature type="transmembrane region" description="Helical" evidence="1">
    <location>
        <begin position="12"/>
        <end position="33"/>
    </location>
</feature>
<evidence type="ECO:0000313" key="2">
    <source>
        <dbReference type="EMBL" id="AVD72023.1"/>
    </source>
</evidence>
<keyword evidence="1" id="KW-0472">Membrane</keyword>
<dbReference type="Proteomes" id="UP000239867">
    <property type="component" value="Chromosome"/>
</dbReference>
<dbReference type="AlphaFoldDB" id="A0A2L1GQR3"/>